<protein>
    <submittedName>
        <fullName evidence="2">DUF262 domain-containing protein</fullName>
    </submittedName>
</protein>
<accession>A0ABT8CP38</accession>
<proteinExistence type="predicted"/>
<dbReference type="RefSeq" id="WP_290362360.1">
    <property type="nucleotide sequence ID" value="NZ_JAUFQU010000001.1"/>
</dbReference>
<evidence type="ECO:0000259" key="1">
    <source>
        <dbReference type="Pfam" id="PF03235"/>
    </source>
</evidence>
<reference evidence="3" key="1">
    <citation type="journal article" date="2019" name="Int. J. Syst. Evol. Microbiol.">
        <title>The Global Catalogue of Microorganisms (GCM) 10K type strain sequencing project: providing services to taxonomists for standard genome sequencing and annotation.</title>
        <authorList>
            <consortium name="The Broad Institute Genomics Platform"/>
            <consortium name="The Broad Institute Genome Sequencing Center for Infectious Disease"/>
            <person name="Wu L."/>
            <person name="Ma J."/>
        </authorList>
    </citation>
    <scope>NUCLEOTIDE SEQUENCE [LARGE SCALE GENOMIC DNA]</scope>
    <source>
        <strain evidence="3">CECT 7184</strain>
    </source>
</reference>
<dbReference type="Proteomes" id="UP001242368">
    <property type="component" value="Unassembled WGS sequence"/>
</dbReference>
<keyword evidence="3" id="KW-1185">Reference proteome</keyword>
<sequence length="702" mass="83793">MKAGKYSIKELFSNKNIESIIVPEIQRDYVWGKDQVEGLLFSIYEDFKNFEESNNQISVNLIDDKSFEKTILEYYKSIKFNTSIGFIYAYSDYEYPDKYFLIDGQQRLTTIYLLLCALASLDENFKTQFDKLYFKNSQSFIEYRVREASLQFLNHSISHSINNEVGDLSEQYWFYNFYENDKTIQSIVHNLKTIVQFLNDKIADIGLFKEYVLNHVQFWYFDTNISEQGEELYIYMNARGEKMQSNENLKAELLASIPNLKQKDDWGTKWEKWQDFFWLIRGEHENADNVFNEFIYCIAGLENHKRDLKIIKEVKDKYFESPNHLDLLRCFESEGLITIENYVKALELLKSKEIESYCTEKGIYYQWLLNYRRLIISFLNSDHTNWFTNTKDQNRNTERNRMVGVWSALNILTQYVGKKIDDNLIITLRIFYNRYHNFVRSVEKNIIESDVFSREGFGKILQTKLDVDDESINEELLKYNYLVSESKSKDFYEKISTIWELEDHPTNLNGRDVRNINSSHLIDYKSSLDLNKLKIIQYKFFELIPISDEGGEVWDNYPLLLNCLITYGSFWNAKVTNDYDNLDFDNERRIVRDIDSEEDKCFNKFFKDFINSDSLDDLFEKVIVEIPYDKETEDWVEAIQWYNYHLKEKMWLESNYYIASGGGDFWKDDKYFPNFYQFVNTKGNYNGGSPNVLSKKVKFKTN</sequence>
<organism evidence="2 3">
    <name type="scientific">Paenimyroides ceti</name>
    <dbReference type="NCBI Taxonomy" id="395087"/>
    <lineage>
        <taxon>Bacteria</taxon>
        <taxon>Pseudomonadati</taxon>
        <taxon>Bacteroidota</taxon>
        <taxon>Flavobacteriia</taxon>
        <taxon>Flavobacteriales</taxon>
        <taxon>Flavobacteriaceae</taxon>
        <taxon>Paenimyroides</taxon>
    </lineage>
</organism>
<dbReference type="PANTHER" id="PTHR35149">
    <property type="entry name" value="SLL5132 PROTEIN"/>
    <property type="match status" value="1"/>
</dbReference>
<comment type="caution">
    <text evidence="2">The sequence shown here is derived from an EMBL/GenBank/DDBJ whole genome shotgun (WGS) entry which is preliminary data.</text>
</comment>
<evidence type="ECO:0000313" key="2">
    <source>
        <dbReference type="EMBL" id="MDN3706278.1"/>
    </source>
</evidence>
<dbReference type="EMBL" id="JAUFQU010000001">
    <property type="protein sequence ID" value="MDN3706278.1"/>
    <property type="molecule type" value="Genomic_DNA"/>
</dbReference>
<dbReference type="Pfam" id="PF03235">
    <property type="entry name" value="GmrSD_N"/>
    <property type="match status" value="1"/>
</dbReference>
<gene>
    <name evidence="2" type="ORF">QW060_03960</name>
</gene>
<dbReference type="InterPro" id="IPR004919">
    <property type="entry name" value="GmrSD_N"/>
</dbReference>
<feature type="domain" description="GmrSD restriction endonucleases N-terminal" evidence="1">
    <location>
        <begin position="8"/>
        <end position="253"/>
    </location>
</feature>
<evidence type="ECO:0000313" key="3">
    <source>
        <dbReference type="Proteomes" id="UP001242368"/>
    </source>
</evidence>
<dbReference type="PANTHER" id="PTHR35149:SF1">
    <property type="entry name" value="DUF5655 DOMAIN-CONTAINING PROTEIN"/>
    <property type="match status" value="1"/>
</dbReference>
<name>A0ABT8CP38_9FLAO</name>